<protein>
    <submittedName>
        <fullName evidence="1">Uncharacterized protein</fullName>
    </submittedName>
</protein>
<dbReference type="EMBL" id="LR590464">
    <property type="protein sequence ID" value="VTP62660.1"/>
    <property type="molecule type" value="Genomic_DNA"/>
</dbReference>
<proteinExistence type="predicted"/>
<name>A0A4U9HFE1_9ENTR</name>
<sequence length="100" mass="10956">MRADSGIQRGNRLIGENDFGFLHQRPGNRHALLLSTGQGGDALVGEVGHPDAGQRLQRFLFLRGGEPAQAGAPEWVLPSAPISTFSSTVRRFTRLNCWKM</sequence>
<gene>
    <name evidence="1" type="ORF">NCTC13032_00464</name>
</gene>
<dbReference type="AlphaFoldDB" id="A0A4U9HFE1"/>
<evidence type="ECO:0000313" key="1">
    <source>
        <dbReference type="EMBL" id="VTP62660.1"/>
    </source>
</evidence>
<accession>A0A4U9HFE1</accession>
<reference evidence="1 2" key="1">
    <citation type="submission" date="2019-05" db="EMBL/GenBank/DDBJ databases">
        <authorList>
            <consortium name="Pathogen Informatics"/>
        </authorList>
    </citation>
    <scope>NUCLEOTIDE SEQUENCE [LARGE SCALE GENOMIC DNA]</scope>
    <source>
        <strain evidence="1 2">NCTC13032</strain>
    </source>
</reference>
<dbReference type="AntiFam" id="ANF00095">
    <property type="entry name" value="Shadow ORF (opposite ABC transporters)"/>
</dbReference>
<dbReference type="Proteomes" id="UP000310719">
    <property type="component" value="Chromosome"/>
</dbReference>
<evidence type="ECO:0000313" key="2">
    <source>
        <dbReference type="Proteomes" id="UP000310719"/>
    </source>
</evidence>
<organism evidence="1 2">
    <name type="scientific">Leclercia adecarboxylata</name>
    <dbReference type="NCBI Taxonomy" id="83655"/>
    <lineage>
        <taxon>Bacteria</taxon>
        <taxon>Pseudomonadati</taxon>
        <taxon>Pseudomonadota</taxon>
        <taxon>Gammaproteobacteria</taxon>
        <taxon>Enterobacterales</taxon>
        <taxon>Enterobacteriaceae</taxon>
        <taxon>Leclercia</taxon>
    </lineage>
</organism>
<dbReference type="AntiFam" id="ANF00142">
    <property type="entry name" value="Shadow ORF (opposite yadG)"/>
</dbReference>